<dbReference type="GO" id="GO:0000963">
    <property type="term" value="P:mitochondrial RNA processing"/>
    <property type="evidence" value="ECO:0007669"/>
    <property type="project" value="TreeGrafter"/>
</dbReference>
<dbReference type="PANTHER" id="PTHR21228">
    <property type="entry name" value="FAST LEU-RICH DOMAIN-CONTAINING"/>
    <property type="match status" value="1"/>
</dbReference>
<dbReference type="AlphaFoldDB" id="A0A8J2S9Z8"/>
<dbReference type="InterPro" id="IPR050870">
    <property type="entry name" value="FAST_kinase"/>
</dbReference>
<protein>
    <recommendedName>
        <fullName evidence="3">RAP domain-containing protein</fullName>
    </recommendedName>
</protein>
<dbReference type="GO" id="GO:0005759">
    <property type="term" value="C:mitochondrial matrix"/>
    <property type="evidence" value="ECO:0007669"/>
    <property type="project" value="TreeGrafter"/>
</dbReference>
<evidence type="ECO:0000313" key="1">
    <source>
        <dbReference type="EMBL" id="CAH0367340.1"/>
    </source>
</evidence>
<dbReference type="PANTHER" id="PTHR21228:SF40">
    <property type="entry name" value="LD45607P"/>
    <property type="match status" value="1"/>
</dbReference>
<dbReference type="GO" id="GO:0035770">
    <property type="term" value="C:ribonucleoprotein granule"/>
    <property type="evidence" value="ECO:0007669"/>
    <property type="project" value="TreeGrafter"/>
</dbReference>
<dbReference type="Proteomes" id="UP000789595">
    <property type="component" value="Unassembled WGS sequence"/>
</dbReference>
<reference evidence="1" key="1">
    <citation type="submission" date="2021-11" db="EMBL/GenBank/DDBJ databases">
        <authorList>
            <consortium name="Genoscope - CEA"/>
            <person name="William W."/>
        </authorList>
    </citation>
    <scope>NUCLEOTIDE SEQUENCE</scope>
</reference>
<dbReference type="EMBL" id="CAKKNE010000002">
    <property type="protein sequence ID" value="CAH0367340.1"/>
    <property type="molecule type" value="Genomic_DNA"/>
</dbReference>
<name>A0A8J2S9Z8_9STRA</name>
<keyword evidence="2" id="KW-1185">Reference proteome</keyword>
<organism evidence="1 2">
    <name type="scientific">Pelagomonas calceolata</name>
    <dbReference type="NCBI Taxonomy" id="35677"/>
    <lineage>
        <taxon>Eukaryota</taxon>
        <taxon>Sar</taxon>
        <taxon>Stramenopiles</taxon>
        <taxon>Ochrophyta</taxon>
        <taxon>Pelagophyceae</taxon>
        <taxon>Pelagomonadales</taxon>
        <taxon>Pelagomonadaceae</taxon>
        <taxon>Pelagomonas</taxon>
    </lineage>
</organism>
<proteinExistence type="predicted"/>
<gene>
    <name evidence="1" type="ORF">PECAL_2P03540</name>
</gene>
<accession>A0A8J2S9Z8</accession>
<evidence type="ECO:0000313" key="2">
    <source>
        <dbReference type="Proteomes" id="UP000789595"/>
    </source>
</evidence>
<dbReference type="GO" id="GO:0003723">
    <property type="term" value="F:RNA binding"/>
    <property type="evidence" value="ECO:0007669"/>
    <property type="project" value="TreeGrafter"/>
</dbReference>
<dbReference type="GO" id="GO:0044528">
    <property type="term" value="P:regulation of mitochondrial mRNA stability"/>
    <property type="evidence" value="ECO:0007669"/>
    <property type="project" value="TreeGrafter"/>
</dbReference>
<sequence length="662" mass="68567">MRFLLFALHAARGPAPRRTVLQATTSHYELNQELSRARAPDELLQVVEARAPDFNAVNAATALQRLATAKLRRGERARGAAAAAASAVAALAKNDETWADPRPVASSSWALAKLGLSLPDLLVRQISQIAPRMSGRELSTAAWALATAQRREATCGGAYEAASLRDTRHALERCADAGARVMDALSGRDAATIIFALGTAKVKRPAALKALCRRLADPSVDWNGQDVANSCWACASLDADAPRLFSAAAAFVARNASQLEPRGVATLAWSFAKERQGRSAAAARASDDAVALKALAVRAAEVARFFDARSLALASWAFAVAARNDLIEPSDACFQSLERDAVARLAPGLDARDLAGVAWALASAGRADRASYEALASRARALPRKAWTGRALANCLWAFAVQTSGCAALPLAQDLEKAVVELAPSLSVRDAAAICWSLSGIAAGRGVAFDAAFGAVADAAQNFASGEGRALANLASAVVDMYGDDSGGLADNCLDVRRILDAVAALAVPLAESSTLEPRALAALAAAFAACRAAAPAPRLMAALAAAARDAAADFQAKDLVAAADAFARCGAATPVVAAAVRALGADAAGRAQAFPPRLRADLCRALAAVGATDSPFFDSSAAPRDRLLPPPETSYAANTTRVQILEVVPYSSLFPGDDEVE</sequence>
<evidence type="ECO:0008006" key="3">
    <source>
        <dbReference type="Google" id="ProtNLM"/>
    </source>
</evidence>
<comment type="caution">
    <text evidence="1">The sequence shown here is derived from an EMBL/GenBank/DDBJ whole genome shotgun (WGS) entry which is preliminary data.</text>
</comment>